<keyword evidence="1" id="KW-0472">Membrane</keyword>
<sequence length="112" mass="12293">MTCNVSETDSCGEGGICVSSVRGLCFQRWRSLRSTKNSHGLFCSGFFLLAVFSARFGKVPSSLRMVLSTALPPCLSHRWHRRAGCAPSSSSRSKRLTIHGTEFYQGMISKEG</sequence>
<name>A0A3M6UPQ6_POCDA</name>
<reference evidence="2 3" key="1">
    <citation type="journal article" date="2018" name="Sci. Rep.">
        <title>Comparative analysis of the Pocillopora damicornis genome highlights role of immune system in coral evolution.</title>
        <authorList>
            <person name="Cunning R."/>
            <person name="Bay R.A."/>
            <person name="Gillette P."/>
            <person name="Baker A.C."/>
            <person name="Traylor-Knowles N."/>
        </authorList>
    </citation>
    <scope>NUCLEOTIDE SEQUENCE [LARGE SCALE GENOMIC DNA]</scope>
    <source>
        <strain evidence="2">RSMAS</strain>
        <tissue evidence="2">Whole animal</tissue>
    </source>
</reference>
<feature type="transmembrane region" description="Helical" evidence="1">
    <location>
        <begin position="39"/>
        <end position="57"/>
    </location>
</feature>
<proteinExistence type="predicted"/>
<accession>A0A3M6UPQ6</accession>
<dbReference type="Proteomes" id="UP000275408">
    <property type="component" value="Unassembled WGS sequence"/>
</dbReference>
<organism evidence="2 3">
    <name type="scientific">Pocillopora damicornis</name>
    <name type="common">Cauliflower coral</name>
    <name type="synonym">Millepora damicornis</name>
    <dbReference type="NCBI Taxonomy" id="46731"/>
    <lineage>
        <taxon>Eukaryota</taxon>
        <taxon>Metazoa</taxon>
        <taxon>Cnidaria</taxon>
        <taxon>Anthozoa</taxon>
        <taxon>Hexacorallia</taxon>
        <taxon>Scleractinia</taxon>
        <taxon>Astrocoeniina</taxon>
        <taxon>Pocilloporidae</taxon>
        <taxon>Pocillopora</taxon>
    </lineage>
</organism>
<gene>
    <name evidence="2" type="ORF">pdam_00001735</name>
</gene>
<evidence type="ECO:0000256" key="1">
    <source>
        <dbReference type="SAM" id="Phobius"/>
    </source>
</evidence>
<keyword evidence="1" id="KW-0812">Transmembrane</keyword>
<dbReference type="AlphaFoldDB" id="A0A3M6UPQ6"/>
<protein>
    <submittedName>
        <fullName evidence="2">Uncharacterized protein</fullName>
    </submittedName>
</protein>
<keyword evidence="1" id="KW-1133">Transmembrane helix</keyword>
<evidence type="ECO:0000313" key="3">
    <source>
        <dbReference type="Proteomes" id="UP000275408"/>
    </source>
</evidence>
<keyword evidence="3" id="KW-1185">Reference proteome</keyword>
<comment type="caution">
    <text evidence="2">The sequence shown here is derived from an EMBL/GenBank/DDBJ whole genome shotgun (WGS) entry which is preliminary data.</text>
</comment>
<evidence type="ECO:0000313" key="2">
    <source>
        <dbReference type="EMBL" id="RMX55622.1"/>
    </source>
</evidence>
<dbReference type="EMBL" id="RCHS01001028">
    <property type="protein sequence ID" value="RMX55622.1"/>
    <property type="molecule type" value="Genomic_DNA"/>
</dbReference>